<dbReference type="OrthoDB" id="4221763at2759"/>
<dbReference type="EMBL" id="PVWQ01000011">
    <property type="protein sequence ID" value="RDW68905.1"/>
    <property type="molecule type" value="Genomic_DNA"/>
</dbReference>
<proteinExistence type="predicted"/>
<keyword evidence="3" id="KW-1185">Reference proteome</keyword>
<accession>A0A3D8R4C6</accession>
<name>A0A3D8R4C6_9EURO</name>
<feature type="transmembrane region" description="Helical" evidence="1">
    <location>
        <begin position="53"/>
        <end position="72"/>
    </location>
</feature>
<evidence type="ECO:0000313" key="2">
    <source>
        <dbReference type="EMBL" id="RDW68905.1"/>
    </source>
</evidence>
<dbReference type="RefSeq" id="XP_026600694.1">
    <property type="nucleotide sequence ID" value="XM_026750681.1"/>
</dbReference>
<dbReference type="Proteomes" id="UP000256690">
    <property type="component" value="Unassembled WGS sequence"/>
</dbReference>
<evidence type="ECO:0000313" key="3">
    <source>
        <dbReference type="Proteomes" id="UP000256690"/>
    </source>
</evidence>
<organism evidence="2 3">
    <name type="scientific">Aspergillus mulundensis</name>
    <dbReference type="NCBI Taxonomy" id="1810919"/>
    <lineage>
        <taxon>Eukaryota</taxon>
        <taxon>Fungi</taxon>
        <taxon>Dikarya</taxon>
        <taxon>Ascomycota</taxon>
        <taxon>Pezizomycotina</taxon>
        <taxon>Eurotiomycetes</taxon>
        <taxon>Eurotiomycetidae</taxon>
        <taxon>Eurotiales</taxon>
        <taxon>Aspergillaceae</taxon>
        <taxon>Aspergillus</taxon>
        <taxon>Aspergillus subgen. Nidulantes</taxon>
    </lineage>
</organism>
<comment type="caution">
    <text evidence="2">The sequence shown here is derived from an EMBL/GenBank/DDBJ whole genome shotgun (WGS) entry which is preliminary data.</text>
</comment>
<reference evidence="2 3" key="1">
    <citation type="journal article" date="2018" name="IMA Fungus">
        <title>IMA Genome-F 9: Draft genome sequence of Annulohypoxylon stygium, Aspergillus mulundensis, Berkeleyomyces basicola (syn. Thielaviopsis basicola), Ceratocystis smalleyi, two Cercospora beticola strains, Coleophoma cylindrospora, Fusarium fracticaudum, Phialophora cf. hyalina, and Morchella septimelata.</title>
        <authorList>
            <person name="Wingfield B.D."/>
            <person name="Bills G.F."/>
            <person name="Dong Y."/>
            <person name="Huang W."/>
            <person name="Nel W.J."/>
            <person name="Swalarsk-Parry B.S."/>
            <person name="Vaghefi N."/>
            <person name="Wilken P.M."/>
            <person name="An Z."/>
            <person name="de Beer Z.W."/>
            <person name="De Vos L."/>
            <person name="Chen L."/>
            <person name="Duong T.A."/>
            <person name="Gao Y."/>
            <person name="Hammerbacher A."/>
            <person name="Kikkert J.R."/>
            <person name="Li Y."/>
            <person name="Li H."/>
            <person name="Li K."/>
            <person name="Li Q."/>
            <person name="Liu X."/>
            <person name="Ma X."/>
            <person name="Naidoo K."/>
            <person name="Pethybridge S.J."/>
            <person name="Sun J."/>
            <person name="Steenkamp E.T."/>
            <person name="van der Nest M.A."/>
            <person name="van Wyk S."/>
            <person name="Wingfield M.J."/>
            <person name="Xiong C."/>
            <person name="Yue Q."/>
            <person name="Zhang X."/>
        </authorList>
    </citation>
    <scope>NUCLEOTIDE SEQUENCE [LARGE SCALE GENOMIC DNA]</scope>
    <source>
        <strain evidence="2 3">DSM 5745</strain>
    </source>
</reference>
<protein>
    <submittedName>
        <fullName evidence="2">Uncharacterized protein</fullName>
    </submittedName>
</protein>
<dbReference type="GeneID" id="38119035"/>
<evidence type="ECO:0000256" key="1">
    <source>
        <dbReference type="SAM" id="Phobius"/>
    </source>
</evidence>
<keyword evidence="1" id="KW-0472">Membrane</keyword>
<keyword evidence="1" id="KW-0812">Transmembrane</keyword>
<gene>
    <name evidence="2" type="ORF">DSM5745_08665</name>
</gene>
<sequence>MSAPQVVQSISSGPAGGWFRTQLATLRNRFVNTEKRRQRAALVGTSFVAHRPVWITAGTGAYTTAVAVFLTMKMMRRVPV</sequence>
<dbReference type="AlphaFoldDB" id="A0A3D8R4C6"/>
<keyword evidence="1" id="KW-1133">Transmembrane helix</keyword>